<dbReference type="CDD" id="cd00882">
    <property type="entry name" value="Ras_like_GTPase"/>
    <property type="match status" value="1"/>
</dbReference>
<gene>
    <name evidence="1" type="ORF">IZO911_LOCUS44781</name>
</gene>
<reference evidence="1" key="1">
    <citation type="submission" date="2021-02" db="EMBL/GenBank/DDBJ databases">
        <authorList>
            <person name="Nowell W R."/>
        </authorList>
    </citation>
    <scope>NUCLEOTIDE SEQUENCE</scope>
</reference>
<organism evidence="1 2">
    <name type="scientific">Adineta steineri</name>
    <dbReference type="NCBI Taxonomy" id="433720"/>
    <lineage>
        <taxon>Eukaryota</taxon>
        <taxon>Metazoa</taxon>
        <taxon>Spiralia</taxon>
        <taxon>Gnathifera</taxon>
        <taxon>Rotifera</taxon>
        <taxon>Eurotatoria</taxon>
        <taxon>Bdelloidea</taxon>
        <taxon>Adinetida</taxon>
        <taxon>Adinetidae</taxon>
        <taxon>Adineta</taxon>
    </lineage>
</organism>
<dbReference type="Pfam" id="PF08477">
    <property type="entry name" value="Roc"/>
    <property type="match status" value="1"/>
</dbReference>
<dbReference type="AlphaFoldDB" id="A0A815T049"/>
<dbReference type="SUPFAM" id="SSF52540">
    <property type="entry name" value="P-loop containing nucleoside triphosphate hydrolases"/>
    <property type="match status" value="1"/>
</dbReference>
<dbReference type="Proteomes" id="UP000663860">
    <property type="component" value="Unassembled WGS sequence"/>
</dbReference>
<comment type="caution">
    <text evidence="1">The sequence shown here is derived from an EMBL/GenBank/DDBJ whole genome shotgun (WGS) entry which is preliminary data.</text>
</comment>
<evidence type="ECO:0000313" key="2">
    <source>
        <dbReference type="Proteomes" id="UP000663860"/>
    </source>
</evidence>
<sequence>MPAPVIKIAVVGPLAVSIQFSFITFKHNLVFLQSGKSSFINFATETRESLTESYIPTVPVRIIEYEVPSSTRGKSQNYNVQIYDCSGDSKFEHTWAAMSYKLNGTVFVYNPEDKKQAEELNLWYNNFVEKPNLTEKCCLLVASKKDQDEEGGGGGKRGHEAKLSTLFSDIPRITFNGKADEIEAIKQTFGDFLRKVISETSRGHEQDERFT</sequence>
<name>A0A815T049_9BILA</name>
<protein>
    <submittedName>
        <fullName evidence="1">Uncharacterized protein</fullName>
    </submittedName>
</protein>
<dbReference type="InterPro" id="IPR027417">
    <property type="entry name" value="P-loop_NTPase"/>
</dbReference>
<dbReference type="Gene3D" id="3.40.50.300">
    <property type="entry name" value="P-loop containing nucleotide triphosphate hydrolases"/>
    <property type="match status" value="1"/>
</dbReference>
<proteinExistence type="predicted"/>
<dbReference type="EMBL" id="CAJNOE010002959">
    <property type="protein sequence ID" value="CAF1496559.1"/>
    <property type="molecule type" value="Genomic_DNA"/>
</dbReference>
<accession>A0A815T049</accession>
<evidence type="ECO:0000313" key="1">
    <source>
        <dbReference type="EMBL" id="CAF1496559.1"/>
    </source>
</evidence>